<sequence>MLDMARSTDVVVSCAGPYGRYGEASVKACVEGGAHYVDITGEYGAAAERAGVTLFVLGALGKPIAKRLTRGGGYIYYSNAAGPVDRIHHVNTKLLRDDHVDDRRCRSAVLSLPSSSSSSSSSTSAGAMRRGVGPSGTRTRRMSSSEEEDAGGASSTRRTTTTSSSSTTTSTAAETARRSDRRRVHPHLRMGGSSSSSSSYGPDCLVHGVVPFRSTTASSHECRAPPPAAAAATAARHEGVDKIMAINRRERARIFARILPLLLRVPVPSPARERRRPPHVRDDSRCARLQKALYLLGTYYNLFVIVDVSSPSSRADEASSSSLSGAFVGRVRSELLNEDRGPDETTTTTGATPQARRRVLPRHRIAFSNTSRGRVAFVRQLHGTELVMVIDRQWRRLYYGGRGSHITQNFPRSAHSCNVRSYLRRNY</sequence>
<feature type="compositionally biased region" description="Low complexity" evidence="1">
    <location>
        <begin position="114"/>
        <end position="124"/>
    </location>
</feature>
<evidence type="ECO:0000256" key="1">
    <source>
        <dbReference type="SAM" id="MobiDB-lite"/>
    </source>
</evidence>
<gene>
    <name evidence="2" type="ORF">ACHAW5_000580</name>
</gene>
<protein>
    <recommendedName>
        <fullName evidence="4">Saccharopine dehydrogenase NADP binding domain-containing protein</fullName>
    </recommendedName>
</protein>
<feature type="region of interest" description="Disordered" evidence="1">
    <location>
        <begin position="109"/>
        <end position="200"/>
    </location>
</feature>
<proteinExistence type="predicted"/>
<comment type="caution">
    <text evidence="2">The sequence shown here is derived from an EMBL/GenBank/DDBJ whole genome shotgun (WGS) entry which is preliminary data.</text>
</comment>
<evidence type="ECO:0008006" key="4">
    <source>
        <dbReference type="Google" id="ProtNLM"/>
    </source>
</evidence>
<evidence type="ECO:0000313" key="3">
    <source>
        <dbReference type="Proteomes" id="UP001530315"/>
    </source>
</evidence>
<dbReference type="EMBL" id="JALLAZ020001496">
    <property type="protein sequence ID" value="KAL3773980.1"/>
    <property type="molecule type" value="Genomic_DNA"/>
</dbReference>
<dbReference type="Proteomes" id="UP001530315">
    <property type="component" value="Unassembled WGS sequence"/>
</dbReference>
<dbReference type="Gene3D" id="3.40.50.720">
    <property type="entry name" value="NAD(P)-binding Rossmann-like Domain"/>
    <property type="match status" value="1"/>
</dbReference>
<dbReference type="PANTHER" id="PTHR12286:SF5">
    <property type="entry name" value="SACCHAROPINE DEHYDROGENASE-LIKE OXIDOREDUCTASE"/>
    <property type="match status" value="1"/>
</dbReference>
<name>A0ABD3ND69_9STRA</name>
<feature type="compositionally biased region" description="Low complexity" evidence="1">
    <location>
        <begin position="151"/>
        <end position="174"/>
    </location>
</feature>
<accession>A0ABD3ND69</accession>
<organism evidence="2 3">
    <name type="scientific">Stephanodiscus triporus</name>
    <dbReference type="NCBI Taxonomy" id="2934178"/>
    <lineage>
        <taxon>Eukaryota</taxon>
        <taxon>Sar</taxon>
        <taxon>Stramenopiles</taxon>
        <taxon>Ochrophyta</taxon>
        <taxon>Bacillariophyta</taxon>
        <taxon>Coscinodiscophyceae</taxon>
        <taxon>Thalassiosirophycidae</taxon>
        <taxon>Stephanodiscales</taxon>
        <taxon>Stephanodiscaceae</taxon>
        <taxon>Stephanodiscus</taxon>
    </lineage>
</organism>
<dbReference type="PANTHER" id="PTHR12286">
    <property type="entry name" value="SACCHAROPINE DEHYDROGENASE-LIKE OXIDOREDUCTASE"/>
    <property type="match status" value="1"/>
</dbReference>
<dbReference type="InterPro" id="IPR051276">
    <property type="entry name" value="Saccharopine_DH-like_oxidrdct"/>
</dbReference>
<reference evidence="2 3" key="1">
    <citation type="submission" date="2024-10" db="EMBL/GenBank/DDBJ databases">
        <title>Updated reference genomes for cyclostephanoid diatoms.</title>
        <authorList>
            <person name="Roberts W.R."/>
            <person name="Alverson A.J."/>
        </authorList>
    </citation>
    <scope>NUCLEOTIDE SEQUENCE [LARGE SCALE GENOMIC DNA]</scope>
    <source>
        <strain evidence="2 3">AJA276-08</strain>
    </source>
</reference>
<dbReference type="AlphaFoldDB" id="A0ABD3ND69"/>
<keyword evidence="3" id="KW-1185">Reference proteome</keyword>
<evidence type="ECO:0000313" key="2">
    <source>
        <dbReference type="EMBL" id="KAL3773980.1"/>
    </source>
</evidence>
<feature type="compositionally biased region" description="Basic residues" evidence="1">
    <location>
        <begin position="179"/>
        <end position="188"/>
    </location>
</feature>